<dbReference type="InterPro" id="IPR007345">
    <property type="entry name" value="Polysacch_pyruvyl_Trfase"/>
</dbReference>
<proteinExistence type="predicted"/>
<gene>
    <name evidence="2" type="primary">csaB</name>
    <name evidence="2" type="ORF">ACKQTC_03385</name>
</gene>
<dbReference type="Proteomes" id="UP001631949">
    <property type="component" value="Unassembled WGS sequence"/>
</dbReference>
<dbReference type="Gene3D" id="3.40.50.2000">
    <property type="entry name" value="Glycogen Phosphorylase B"/>
    <property type="match status" value="1"/>
</dbReference>
<feature type="domain" description="Polysaccharide pyruvyl transferase" evidence="1">
    <location>
        <begin position="14"/>
        <end position="292"/>
    </location>
</feature>
<comment type="caution">
    <text evidence="2">The sequence shown here is derived from an EMBL/GenBank/DDBJ whole genome shotgun (WGS) entry which is preliminary data.</text>
</comment>
<reference evidence="2 3" key="1">
    <citation type="journal article" date="2016" name="Int. J. Syst. Evol. Microbiol.">
        <title>Peptococcus simiae sp. nov., isolated from rhesus macaque faeces and emended description of the genus Peptococcus.</title>
        <authorList>
            <person name="Shkoporov A.N."/>
            <person name="Efimov B.A."/>
            <person name="Kondova I."/>
            <person name="Ouwerling B."/>
            <person name="Chaplin A.V."/>
            <person name="Shcherbakova V.A."/>
            <person name="Langermans J.A.M."/>
        </authorList>
    </citation>
    <scope>NUCLEOTIDE SEQUENCE [LARGE SCALE GENOMIC DNA]</scope>
    <source>
        <strain evidence="2 3">M108</strain>
    </source>
</reference>
<keyword evidence="3" id="KW-1185">Reference proteome</keyword>
<dbReference type="SUPFAM" id="SSF53756">
    <property type="entry name" value="UDP-Glycosyltransferase/glycogen phosphorylase"/>
    <property type="match status" value="1"/>
</dbReference>
<accession>A0ABW9GXP7</accession>
<protein>
    <submittedName>
        <fullName evidence="2">Polysaccharide pyruvyl transferase CsaB</fullName>
    </submittedName>
</protein>
<evidence type="ECO:0000259" key="1">
    <source>
        <dbReference type="Pfam" id="PF04230"/>
    </source>
</evidence>
<evidence type="ECO:0000313" key="3">
    <source>
        <dbReference type="Proteomes" id="UP001631949"/>
    </source>
</evidence>
<dbReference type="InterPro" id="IPR019896">
    <property type="entry name" value="Polysacch_pyruvyl_Trfase_CsaB"/>
</dbReference>
<dbReference type="PANTHER" id="PTHR36836:SF1">
    <property type="entry name" value="COLANIC ACID BIOSYNTHESIS PROTEIN WCAK"/>
    <property type="match status" value="1"/>
</dbReference>
<keyword evidence="2" id="KW-0808">Transferase</keyword>
<dbReference type="RefSeq" id="WP_408977020.1">
    <property type="nucleotide sequence ID" value="NZ_JBJUVG010000003.1"/>
</dbReference>
<dbReference type="Pfam" id="PF04230">
    <property type="entry name" value="PS_pyruv_trans"/>
    <property type="match status" value="1"/>
</dbReference>
<name>A0ABW9GXP7_9FIRM</name>
<dbReference type="PANTHER" id="PTHR36836">
    <property type="entry name" value="COLANIC ACID BIOSYNTHESIS PROTEIN WCAK"/>
    <property type="match status" value="1"/>
</dbReference>
<sequence length="358" mass="38219">MMRITLSGYYGFNNAGDDAVCESIIAALAKEMPEADLTLLSNAPADSRARFGVEAVNRWQVRGVLGALLKSDLLISGGGSLLQDVTSKRGFIYYLAVIALARLCRVPVLVYSQGVGPLTDGLNRRLTAAVLNRTQAITVRDRTSRLLLKEMGVRVPVLIAADPVLAYEGTGGRPVRTLLAQAGIYEADKLVICAPRPWQGVDRVKAFSEGLDVLARQGYKVALLPMQPEADMALCQAIAGHMTERAYVLEGDYPLNELFSLMKAADLVIAMRLHALIIGAVCDCALLGLPYDPKVTAFMQRVGGGELLPLEKMTPSSLADGAQAALAKGACAPKRVATLKGLAHLPAALAKKIIKGRQ</sequence>
<dbReference type="NCBIfam" id="TIGR03609">
    <property type="entry name" value="S_layer_CsaB"/>
    <property type="match status" value="1"/>
</dbReference>
<organism evidence="2 3">
    <name type="scientific">Peptococcus simiae</name>
    <dbReference type="NCBI Taxonomy" id="1643805"/>
    <lineage>
        <taxon>Bacteria</taxon>
        <taxon>Bacillati</taxon>
        <taxon>Bacillota</taxon>
        <taxon>Clostridia</taxon>
        <taxon>Eubacteriales</taxon>
        <taxon>Peptococcaceae</taxon>
        <taxon>Peptococcus</taxon>
    </lineage>
</organism>
<dbReference type="GO" id="GO:0016740">
    <property type="term" value="F:transferase activity"/>
    <property type="evidence" value="ECO:0007669"/>
    <property type="project" value="UniProtKB-KW"/>
</dbReference>
<evidence type="ECO:0000313" key="2">
    <source>
        <dbReference type="EMBL" id="MFM9413404.1"/>
    </source>
</evidence>
<dbReference type="EMBL" id="JBJUVG010000003">
    <property type="protein sequence ID" value="MFM9413404.1"/>
    <property type="molecule type" value="Genomic_DNA"/>
</dbReference>